<feature type="region of interest" description="Disordered" evidence="11">
    <location>
        <begin position="280"/>
        <end position="327"/>
    </location>
</feature>
<comment type="similarity">
    <text evidence="1">Belongs to the NAD kinase family.</text>
</comment>
<reference evidence="12 13" key="1">
    <citation type="journal article" date="2014" name="Nat. Commun.">
        <title>Klebsormidium flaccidum genome reveals primary factors for plant terrestrial adaptation.</title>
        <authorList>
            <person name="Hori K."/>
            <person name="Maruyama F."/>
            <person name="Fujisawa T."/>
            <person name="Togashi T."/>
            <person name="Yamamoto N."/>
            <person name="Seo M."/>
            <person name="Sato S."/>
            <person name="Yamada T."/>
            <person name="Mori H."/>
            <person name="Tajima N."/>
            <person name="Moriyama T."/>
            <person name="Ikeuchi M."/>
            <person name="Watanabe M."/>
            <person name="Wada H."/>
            <person name="Kobayashi K."/>
            <person name="Saito M."/>
            <person name="Masuda T."/>
            <person name="Sasaki-Sekimoto Y."/>
            <person name="Mashiguchi K."/>
            <person name="Awai K."/>
            <person name="Shimojima M."/>
            <person name="Masuda S."/>
            <person name="Iwai M."/>
            <person name="Nobusawa T."/>
            <person name="Narise T."/>
            <person name="Kondo S."/>
            <person name="Saito H."/>
            <person name="Sato R."/>
            <person name="Murakawa M."/>
            <person name="Ihara Y."/>
            <person name="Oshima-Yamada Y."/>
            <person name="Ohtaka K."/>
            <person name="Satoh M."/>
            <person name="Sonobe K."/>
            <person name="Ishii M."/>
            <person name="Ohtani R."/>
            <person name="Kanamori-Sato M."/>
            <person name="Honoki R."/>
            <person name="Miyazaki D."/>
            <person name="Mochizuki H."/>
            <person name="Umetsu J."/>
            <person name="Higashi K."/>
            <person name="Shibata D."/>
            <person name="Kamiya Y."/>
            <person name="Sato N."/>
            <person name="Nakamura Y."/>
            <person name="Tabata S."/>
            <person name="Ida S."/>
            <person name="Kurokawa K."/>
            <person name="Ohta H."/>
        </authorList>
    </citation>
    <scope>NUCLEOTIDE SEQUENCE [LARGE SCALE GENOMIC DNA]</scope>
    <source>
        <strain evidence="12 13">NIES-2285</strain>
    </source>
</reference>
<accession>A0A1Y1IF57</accession>
<dbReference type="InterPro" id="IPR002504">
    <property type="entry name" value="NADK"/>
</dbReference>
<feature type="region of interest" description="Disordered" evidence="11">
    <location>
        <begin position="227"/>
        <end position="262"/>
    </location>
</feature>
<dbReference type="AlphaFoldDB" id="A0A1Y1IF57"/>
<dbReference type="Pfam" id="PF01513">
    <property type="entry name" value="NAD_kinase"/>
    <property type="match status" value="1"/>
</dbReference>
<gene>
    <name evidence="12" type="ORF">KFL_003720020</name>
</gene>
<dbReference type="EMBL" id="DF237321">
    <property type="protein sequence ID" value="GAQ87711.1"/>
    <property type="molecule type" value="Genomic_DNA"/>
</dbReference>
<dbReference type="Gene3D" id="3.40.50.10330">
    <property type="entry name" value="Probable inorganic polyphosphate/atp-NAD kinase, domain 1"/>
    <property type="match status" value="1"/>
</dbReference>
<evidence type="ECO:0000256" key="11">
    <source>
        <dbReference type="SAM" id="MobiDB-lite"/>
    </source>
</evidence>
<dbReference type="InterPro" id="IPR017438">
    <property type="entry name" value="ATP-NAD_kinase_N"/>
</dbReference>
<dbReference type="InterPro" id="IPR016064">
    <property type="entry name" value="NAD/diacylglycerol_kinase_sf"/>
</dbReference>
<evidence type="ECO:0000256" key="10">
    <source>
        <dbReference type="SAM" id="Coils"/>
    </source>
</evidence>
<dbReference type="Pfam" id="PF20143">
    <property type="entry name" value="NAD_kinase_C"/>
    <property type="match status" value="1"/>
</dbReference>
<dbReference type="PANTHER" id="PTHR20275">
    <property type="entry name" value="NAD KINASE"/>
    <property type="match status" value="1"/>
</dbReference>
<keyword evidence="8" id="KW-0520">NAD</keyword>
<dbReference type="HAMAP" id="MF_00361">
    <property type="entry name" value="NAD_kinase"/>
    <property type="match status" value="1"/>
</dbReference>
<feature type="region of interest" description="Disordered" evidence="11">
    <location>
        <begin position="48"/>
        <end position="162"/>
    </location>
</feature>
<evidence type="ECO:0000256" key="9">
    <source>
        <dbReference type="ARBA" id="ARBA00047925"/>
    </source>
</evidence>
<dbReference type="FunFam" id="2.60.200.30:FF:000006">
    <property type="entry name" value="probable NAD kinase 1"/>
    <property type="match status" value="1"/>
</dbReference>
<dbReference type="GO" id="GO:0005524">
    <property type="term" value="F:ATP binding"/>
    <property type="evidence" value="ECO:0007669"/>
    <property type="project" value="UniProtKB-KW"/>
</dbReference>
<keyword evidence="10" id="KW-0175">Coiled coil</keyword>
<sequence>MAKPRGSLHRLIDQSSLGSADSLASLSKTEEETIAQDSELWGHISRYPSYTDIPLHPPASDQNPSQDAPQLELPGTMAPPDISPLETSDELDRTGFDNLAETSGSVSQDSRVRWGKADVQSVTPGDRSAPTTQKAACRISSESQNSGIQTRPLDQQAAFPARQSSEVQMAGFEQLPKDTEGSSAFAALETLAKVLQEAAEKQARAEAEVVEWRARYEREWRRAVAAEERLTKPDAQPANSEPATPSSPPRGGDSRPVPSPCSCYDSDICGRRVLRSGIAGERDRTTNGDAYNDGQPTGATWRHVDSGQQKEDAETRRELRDGDKEGLPRKAHFKLAWRSADGVETTHRHRHEIVSYERGNISNMARSNKQVALIWESPPQAVLIVRKPNSPRVSKMVKEVVTWLTGVKHLTVVLEPPAYRELLEEGGPSERVETWQEEDELLYLHQRVDLVVTLGGDGTVLWASSLFKGPVPPVVSFAMGSLGFLTPFPIERYQECLSSLLKGPIYLTLRNRIQCRILKNSANETHLHEGREPSFERLVLNEVAIDRGMSSFLTNLECYCDGDFMTTVQGDGLIVSTPSGSTAYSLSAGGSMVHPQVPGILFTPICPHSLSFRPLILPEYVCLQVQVPFETRGQAWASFDGRDRRQLCPGDSLVLEMSHWPVPAACREDPTQDFLNSARENLHWNLRKMQE</sequence>
<dbReference type="OMA" id="MQANDDH"/>
<feature type="compositionally biased region" description="Polar residues" evidence="11">
    <location>
        <begin position="129"/>
        <end position="153"/>
    </location>
</feature>
<evidence type="ECO:0000313" key="13">
    <source>
        <dbReference type="Proteomes" id="UP000054558"/>
    </source>
</evidence>
<keyword evidence="5 12" id="KW-0418">Kinase</keyword>
<dbReference type="Gene3D" id="2.60.200.30">
    <property type="entry name" value="Probable inorganic polyphosphate/atp-NAD kinase, domain 2"/>
    <property type="match status" value="1"/>
</dbReference>
<evidence type="ECO:0000256" key="8">
    <source>
        <dbReference type="ARBA" id="ARBA00023027"/>
    </source>
</evidence>
<dbReference type="STRING" id="105231.A0A1Y1IF57"/>
<evidence type="ECO:0000313" key="12">
    <source>
        <dbReference type="EMBL" id="GAQ87711.1"/>
    </source>
</evidence>
<dbReference type="OrthoDB" id="24581at2759"/>
<feature type="compositionally biased region" description="Basic and acidic residues" evidence="11">
    <location>
        <begin position="302"/>
        <end position="327"/>
    </location>
</feature>
<dbReference type="EC" id="2.7.1.23" evidence="2"/>
<feature type="coiled-coil region" evidence="10">
    <location>
        <begin position="188"/>
        <end position="215"/>
    </location>
</feature>
<keyword evidence="6" id="KW-0067">ATP-binding</keyword>
<dbReference type="GO" id="GO:0019674">
    <property type="term" value="P:NAD+ metabolic process"/>
    <property type="evidence" value="ECO:0007669"/>
    <property type="project" value="InterPro"/>
</dbReference>
<keyword evidence="13" id="KW-1185">Reference proteome</keyword>
<comment type="catalytic activity">
    <reaction evidence="9">
        <text>NAD(+) + ATP = ADP + NADP(+) + H(+)</text>
        <dbReference type="Rhea" id="RHEA:18629"/>
        <dbReference type="ChEBI" id="CHEBI:15378"/>
        <dbReference type="ChEBI" id="CHEBI:30616"/>
        <dbReference type="ChEBI" id="CHEBI:57540"/>
        <dbReference type="ChEBI" id="CHEBI:58349"/>
        <dbReference type="ChEBI" id="CHEBI:456216"/>
        <dbReference type="EC" id="2.7.1.23"/>
    </reaction>
</comment>
<dbReference type="GO" id="GO:0003951">
    <property type="term" value="F:NAD+ kinase activity"/>
    <property type="evidence" value="ECO:0000318"/>
    <property type="project" value="GO_Central"/>
</dbReference>
<dbReference type="GO" id="GO:0006741">
    <property type="term" value="P:NADP+ biosynthetic process"/>
    <property type="evidence" value="ECO:0000318"/>
    <property type="project" value="GO_Central"/>
</dbReference>
<name>A0A1Y1IF57_KLENI</name>
<dbReference type="InterPro" id="IPR017437">
    <property type="entry name" value="ATP-NAD_kinase_PpnK-typ_C"/>
</dbReference>
<feature type="compositionally biased region" description="Polar residues" evidence="11">
    <location>
        <begin position="100"/>
        <end position="109"/>
    </location>
</feature>
<evidence type="ECO:0000256" key="1">
    <source>
        <dbReference type="ARBA" id="ARBA00010995"/>
    </source>
</evidence>
<dbReference type="PANTHER" id="PTHR20275:SF0">
    <property type="entry name" value="NAD KINASE"/>
    <property type="match status" value="1"/>
</dbReference>
<feature type="region of interest" description="Disordered" evidence="11">
    <location>
        <begin position="1"/>
        <end position="31"/>
    </location>
</feature>
<keyword evidence="4" id="KW-0547">Nucleotide-binding</keyword>
<dbReference type="Proteomes" id="UP000054558">
    <property type="component" value="Unassembled WGS sequence"/>
</dbReference>
<evidence type="ECO:0000256" key="2">
    <source>
        <dbReference type="ARBA" id="ARBA00012120"/>
    </source>
</evidence>
<dbReference type="FunFam" id="3.40.50.10330:FF:000018">
    <property type="entry name" value="Probable NAD kinase 1"/>
    <property type="match status" value="1"/>
</dbReference>
<feature type="compositionally biased region" description="Low complexity" evidence="11">
    <location>
        <begin position="15"/>
        <end position="27"/>
    </location>
</feature>
<keyword evidence="7" id="KW-0521">NADP</keyword>
<evidence type="ECO:0000256" key="6">
    <source>
        <dbReference type="ARBA" id="ARBA00022840"/>
    </source>
</evidence>
<organism evidence="12 13">
    <name type="scientific">Klebsormidium nitens</name>
    <name type="common">Green alga</name>
    <name type="synonym">Ulothrix nitens</name>
    <dbReference type="NCBI Taxonomy" id="105231"/>
    <lineage>
        <taxon>Eukaryota</taxon>
        <taxon>Viridiplantae</taxon>
        <taxon>Streptophyta</taxon>
        <taxon>Klebsormidiophyceae</taxon>
        <taxon>Klebsormidiales</taxon>
        <taxon>Klebsormidiaceae</taxon>
        <taxon>Klebsormidium</taxon>
    </lineage>
</organism>
<keyword evidence="3" id="KW-0808">Transferase</keyword>
<evidence type="ECO:0000256" key="5">
    <source>
        <dbReference type="ARBA" id="ARBA00022777"/>
    </source>
</evidence>
<protein>
    <recommendedName>
        <fullName evidence="2">NAD(+) kinase</fullName>
        <ecNumber evidence="2">2.7.1.23</ecNumber>
    </recommendedName>
</protein>
<proteinExistence type="inferred from homology"/>
<dbReference type="SUPFAM" id="SSF111331">
    <property type="entry name" value="NAD kinase/diacylglycerol kinase-like"/>
    <property type="match status" value="1"/>
</dbReference>
<evidence type="ECO:0000256" key="3">
    <source>
        <dbReference type="ARBA" id="ARBA00022679"/>
    </source>
</evidence>
<evidence type="ECO:0000256" key="7">
    <source>
        <dbReference type="ARBA" id="ARBA00022857"/>
    </source>
</evidence>
<evidence type="ECO:0000256" key="4">
    <source>
        <dbReference type="ARBA" id="ARBA00022741"/>
    </source>
</evidence>